<evidence type="ECO:0000259" key="3">
    <source>
        <dbReference type="PROSITE" id="PS51710"/>
    </source>
</evidence>
<organism evidence="4 5">
    <name type="scientific">Candidatus Korarchaeum cryptofilum</name>
    <dbReference type="NCBI Taxonomy" id="498846"/>
    <lineage>
        <taxon>Archaea</taxon>
        <taxon>Thermoproteota</taxon>
        <taxon>Candidatus Korarchaeia</taxon>
        <taxon>Candidatus Korarchaeales</taxon>
        <taxon>Candidatus Korarchaeaceae</taxon>
        <taxon>Candidatus Korarchaeum</taxon>
    </lineage>
</organism>
<protein>
    <recommendedName>
        <fullName evidence="3">OBG-type G domain-containing protein</fullName>
    </recommendedName>
</protein>
<dbReference type="EMBL" id="RCOR01000014">
    <property type="protein sequence ID" value="RSN70096.1"/>
    <property type="molecule type" value="Genomic_DNA"/>
</dbReference>
<dbReference type="AlphaFoldDB" id="A0A429G8I7"/>
<reference evidence="4 5" key="1">
    <citation type="submission" date="2018-10" db="EMBL/GenBank/DDBJ databases">
        <title>Co-occurring genomic capacity for anaerobic methane metabolism and dissimilatory sulfite reduction discovered in the Korarchaeota.</title>
        <authorList>
            <person name="Mckay L.J."/>
            <person name="Dlakic M."/>
            <person name="Fields M.W."/>
            <person name="Delmont T.O."/>
            <person name="Eren A.M."/>
            <person name="Jay Z.J."/>
            <person name="Klingelsmith K.B."/>
            <person name="Rusch D.B."/>
            <person name="Inskeep W.P."/>
        </authorList>
    </citation>
    <scope>NUCLEOTIDE SEQUENCE [LARGE SCALE GENOMIC DNA]</scope>
    <source>
        <strain evidence="4 5">WS</strain>
    </source>
</reference>
<dbReference type="Pfam" id="PF17835">
    <property type="entry name" value="NOG1_N"/>
    <property type="match status" value="1"/>
</dbReference>
<evidence type="ECO:0000256" key="2">
    <source>
        <dbReference type="ARBA" id="ARBA00023134"/>
    </source>
</evidence>
<keyword evidence="2" id="KW-0342">GTP-binding</keyword>
<sequence length="356" mass="40375">MLSYSSWDDNLVNPFSSIVEPPAVEDLIEISFRRAFSKGKSLKRRRDKISAIRDREIGRIQSVADTISLKLENFVKSFPNIDEIDPFYRELLDVLAGTDEIKHSLGAVFWASTTIKKISRFYYSSMRRESDPDRMAELRREFLGRAVSVLRRVRKEIDFLRNSIPKLRDLPDFDINSPVVIIAGMPNTGKSTLISKLTTKKPEIAPYPFTTKGLIIGHGETSVGRVQFVDTPGLLDRPLSERNKMELQAIAALRHLRGPVIYMMDPTETCGYSLDSQLSLLRELMESLPKPYLVALNKCDIEDGKFPEAERRLEGMKIRALRISAERGDGLGDLINELERILREHEGSIPSLGRAP</sequence>
<proteinExistence type="predicted"/>
<comment type="caution">
    <text evidence="4">The sequence shown here is derived from an EMBL/GenBank/DDBJ whole genome shotgun (WGS) entry which is preliminary data.</text>
</comment>
<dbReference type="PRINTS" id="PR00326">
    <property type="entry name" value="GTP1OBG"/>
</dbReference>
<dbReference type="GO" id="GO:0005525">
    <property type="term" value="F:GTP binding"/>
    <property type="evidence" value="ECO:0007669"/>
    <property type="project" value="UniProtKB-KW"/>
</dbReference>
<dbReference type="PANTHER" id="PTHR45759">
    <property type="entry name" value="NUCLEOLAR GTP-BINDING PROTEIN 1"/>
    <property type="match status" value="1"/>
</dbReference>
<dbReference type="Pfam" id="PF06858">
    <property type="entry name" value="NOG1"/>
    <property type="match status" value="1"/>
</dbReference>
<dbReference type="Gene3D" id="1.20.120.1190">
    <property type="match status" value="1"/>
</dbReference>
<dbReference type="InterPro" id="IPR041623">
    <property type="entry name" value="NOG1_N"/>
</dbReference>
<dbReference type="InterPro" id="IPR027417">
    <property type="entry name" value="P-loop_NTPase"/>
</dbReference>
<dbReference type="InterPro" id="IPR006073">
    <property type="entry name" value="GTP-bd"/>
</dbReference>
<accession>A0A429G8I7</accession>
<evidence type="ECO:0000256" key="1">
    <source>
        <dbReference type="ARBA" id="ARBA00022741"/>
    </source>
</evidence>
<dbReference type="InterPro" id="IPR031167">
    <property type="entry name" value="G_OBG"/>
</dbReference>
<dbReference type="InterPro" id="IPR010674">
    <property type="entry name" value="NOG1_Rossman_fold_dom"/>
</dbReference>
<evidence type="ECO:0000313" key="4">
    <source>
        <dbReference type="EMBL" id="RSN70096.1"/>
    </source>
</evidence>
<name>A0A429G8I7_9CREN</name>
<dbReference type="SUPFAM" id="SSF52540">
    <property type="entry name" value="P-loop containing nucleoside triphosphate hydrolases"/>
    <property type="match status" value="1"/>
</dbReference>
<dbReference type="Gene3D" id="3.40.50.300">
    <property type="entry name" value="P-loop containing nucleotide triphosphate hydrolases"/>
    <property type="match status" value="1"/>
</dbReference>
<feature type="domain" description="OBG-type G" evidence="3">
    <location>
        <begin position="178"/>
        <end position="343"/>
    </location>
</feature>
<dbReference type="PROSITE" id="PS51710">
    <property type="entry name" value="G_OBG"/>
    <property type="match status" value="1"/>
</dbReference>
<evidence type="ECO:0000313" key="5">
    <source>
        <dbReference type="Proteomes" id="UP000278149"/>
    </source>
</evidence>
<keyword evidence="1" id="KW-0547">Nucleotide-binding</keyword>
<dbReference type="CDD" id="cd01897">
    <property type="entry name" value="NOG"/>
    <property type="match status" value="1"/>
</dbReference>
<gene>
    <name evidence="4" type="ORF">D9Q81_01960</name>
</gene>
<dbReference type="Proteomes" id="UP000278149">
    <property type="component" value="Unassembled WGS sequence"/>
</dbReference>